<evidence type="ECO:0000313" key="2">
    <source>
        <dbReference type="WBParaSite" id="ES5_v2.g10904.t1"/>
    </source>
</evidence>
<proteinExistence type="predicted"/>
<evidence type="ECO:0000313" key="1">
    <source>
        <dbReference type="Proteomes" id="UP000887579"/>
    </source>
</evidence>
<sequence>MMSTQMPHPGMMPPNGYMGYPGMSMMPSTSNGMMCNFSMDDPNMRNSGSPMMMQQQQQPQNSPIINGPGPSNFMPGPGHLQQFPSSMPSFHSQNPSQYSSNGQPLQQQQQFQNPGMPPPQQYFSNHQQQQLQQQIPTTASPSRLNTPNYPPSNASNANNNNNNNTPTYPNHNGTPTYSNPSNMQQNNPTSFSNNGSQIQNFPSQMSSDFLHGQDERNNANNANPEHMIPNYQNGEENGYNNFIGRDTNGFQGPPGPMPPPPFQRQMSSTNSNMMGVLPPIKKTNKTMLFNSDMLMEMINSGNESPQSFSNNMPTDYNVQMSDFNSPSSINSLPDINNGVSVLNGGAQMPPDNYGPKREKKDDDGPLQCIERMTQQTLDRSPKLNNRVDTGRRQEDKKQKMAKLESIASDLNLTPGDFPSPMLRPPMGMPPGAHPSMMMQMQGQMRPPFPPGFDPHNMQGGGRPPQMMFPPGHPMSMHPGGMPPNFMPSSNIPHSQNGMMPYPGMASASPKFPMMPQQPPMMSPQQGNMPYPMSMDPRGMRPPQQMNDMMWRQHQMMQMQQQQHQNGQMPL</sequence>
<accession>A0AC34F1V8</accession>
<dbReference type="Proteomes" id="UP000887579">
    <property type="component" value="Unplaced"/>
</dbReference>
<name>A0AC34F1V8_9BILA</name>
<organism evidence="1 2">
    <name type="scientific">Panagrolaimus sp. ES5</name>
    <dbReference type="NCBI Taxonomy" id="591445"/>
    <lineage>
        <taxon>Eukaryota</taxon>
        <taxon>Metazoa</taxon>
        <taxon>Ecdysozoa</taxon>
        <taxon>Nematoda</taxon>
        <taxon>Chromadorea</taxon>
        <taxon>Rhabditida</taxon>
        <taxon>Tylenchina</taxon>
        <taxon>Panagrolaimomorpha</taxon>
        <taxon>Panagrolaimoidea</taxon>
        <taxon>Panagrolaimidae</taxon>
        <taxon>Panagrolaimus</taxon>
    </lineage>
</organism>
<reference evidence="2" key="1">
    <citation type="submission" date="2022-11" db="UniProtKB">
        <authorList>
            <consortium name="WormBaseParasite"/>
        </authorList>
    </citation>
    <scope>IDENTIFICATION</scope>
</reference>
<dbReference type="WBParaSite" id="ES5_v2.g10904.t1">
    <property type="protein sequence ID" value="ES5_v2.g10904.t1"/>
    <property type="gene ID" value="ES5_v2.g10904"/>
</dbReference>
<protein>
    <submittedName>
        <fullName evidence="2">Uncharacterized protein</fullName>
    </submittedName>
</protein>